<dbReference type="AlphaFoldDB" id="A0AAV8YDR3"/>
<comment type="caution">
    <text evidence="1">The sequence shown here is derived from an EMBL/GenBank/DDBJ whole genome shotgun (WGS) entry which is preliminary data.</text>
</comment>
<gene>
    <name evidence="1" type="ORF">NQ318_007554</name>
</gene>
<evidence type="ECO:0008006" key="3">
    <source>
        <dbReference type="Google" id="ProtNLM"/>
    </source>
</evidence>
<keyword evidence="2" id="KW-1185">Reference proteome</keyword>
<accession>A0AAV8YDR3</accession>
<dbReference type="PANTHER" id="PTHR37162">
    <property type="entry name" value="HAT FAMILY DIMERISATION DOMAINCONTAINING PROTEIN-RELATED"/>
    <property type="match status" value="1"/>
</dbReference>
<evidence type="ECO:0000313" key="1">
    <source>
        <dbReference type="EMBL" id="KAJ8949453.1"/>
    </source>
</evidence>
<sequence>MYRLQPNETSRKKRSESRCKYCSCDILIARGKAELNKHSTTGKHLKSMSLPTALLPVKEATGAALFTLIDDFLKKHIIPYETNLIGFAADGANNMMGAHNSLASRLREKCPNLFMMKCVCHSFHLCASYACEKLPSEVEQLARDVYNFFSNSPKRLDNYEEFQEFANVLPHKILHPSQTKWLSPRIEHNMFILKNFRIMITNGDC</sequence>
<evidence type="ECO:0000313" key="2">
    <source>
        <dbReference type="Proteomes" id="UP001162162"/>
    </source>
</evidence>
<dbReference type="EMBL" id="JAPWTK010000118">
    <property type="protein sequence ID" value="KAJ8949453.1"/>
    <property type="molecule type" value="Genomic_DNA"/>
</dbReference>
<organism evidence="1 2">
    <name type="scientific">Aromia moschata</name>
    <dbReference type="NCBI Taxonomy" id="1265417"/>
    <lineage>
        <taxon>Eukaryota</taxon>
        <taxon>Metazoa</taxon>
        <taxon>Ecdysozoa</taxon>
        <taxon>Arthropoda</taxon>
        <taxon>Hexapoda</taxon>
        <taxon>Insecta</taxon>
        <taxon>Pterygota</taxon>
        <taxon>Neoptera</taxon>
        <taxon>Endopterygota</taxon>
        <taxon>Coleoptera</taxon>
        <taxon>Polyphaga</taxon>
        <taxon>Cucujiformia</taxon>
        <taxon>Chrysomeloidea</taxon>
        <taxon>Cerambycidae</taxon>
        <taxon>Cerambycinae</taxon>
        <taxon>Callichromatini</taxon>
        <taxon>Aromia</taxon>
    </lineage>
</organism>
<reference evidence="1" key="1">
    <citation type="journal article" date="2023" name="Insect Mol. Biol.">
        <title>Genome sequencing provides insights into the evolution of gene families encoding plant cell wall-degrading enzymes in longhorned beetles.</title>
        <authorList>
            <person name="Shin N.R."/>
            <person name="Okamura Y."/>
            <person name="Kirsch R."/>
            <person name="Pauchet Y."/>
        </authorList>
    </citation>
    <scope>NUCLEOTIDE SEQUENCE</scope>
    <source>
        <strain evidence="1">AMC_N1</strain>
    </source>
</reference>
<proteinExistence type="predicted"/>
<name>A0AAV8YDR3_9CUCU</name>
<dbReference type="PANTHER" id="PTHR37162:SF1">
    <property type="entry name" value="BED-TYPE DOMAIN-CONTAINING PROTEIN"/>
    <property type="match status" value="1"/>
</dbReference>
<dbReference type="Proteomes" id="UP001162162">
    <property type="component" value="Unassembled WGS sequence"/>
</dbReference>
<protein>
    <recommendedName>
        <fullName evidence="3">DUF4371 domain-containing protein</fullName>
    </recommendedName>
</protein>